<accession>A0A2S1RAW0</accession>
<evidence type="ECO:0000313" key="2">
    <source>
        <dbReference type="Proteomes" id="UP000244928"/>
    </source>
</evidence>
<dbReference type="EMBL" id="CP015449">
    <property type="protein sequence ID" value="AWH93430.1"/>
    <property type="molecule type" value="Genomic_DNA"/>
</dbReference>
<dbReference type="AlphaFoldDB" id="A0A2S1RAW0"/>
<sequence length="300" mass="31348">MDEFSRRTFLARASMLGAAVGLGLALPGALAPTGGPLPGALPRASAQGTGSAALDAVEAFSLDTMRGLCVMVMPGPDPWSLQQGTPRTDPGPIEVGGGEFMKDLFDNYLGMGDQLARPLALGVAQALSDLGVQTGPFLGLSEPDGRRIDQVLGYVYSDQVLPLSLPVALLLNTGALLAAPQTIVGPLGSPFSRLSLTDKLRVLEGIEGPVPQLVSIIDGALPVPLRGSASGFLKFAGGILLEGTAFGVYSEQHAYDPQTRTVDPRPVPWDLTGYRPNGLVDGHDEFIGYYQNRTEVPADA</sequence>
<keyword evidence="2" id="KW-1185">Reference proteome</keyword>
<organism evidence="1 2">
    <name type="scientific">Dietzia lutea</name>
    <dbReference type="NCBI Taxonomy" id="546160"/>
    <lineage>
        <taxon>Bacteria</taxon>
        <taxon>Bacillati</taxon>
        <taxon>Actinomycetota</taxon>
        <taxon>Actinomycetes</taxon>
        <taxon>Mycobacteriales</taxon>
        <taxon>Dietziaceae</taxon>
        <taxon>Dietzia</taxon>
    </lineage>
</organism>
<dbReference type="OrthoDB" id="4167826at2"/>
<dbReference type="PROSITE" id="PS51318">
    <property type="entry name" value="TAT"/>
    <property type="match status" value="1"/>
</dbReference>
<gene>
    <name evidence="1" type="ORF">A6035_15960</name>
</gene>
<protein>
    <submittedName>
        <fullName evidence="1">Uncharacterized protein</fullName>
    </submittedName>
</protein>
<name>A0A2S1RAW0_9ACTN</name>
<dbReference type="RefSeq" id="WP_108848782.1">
    <property type="nucleotide sequence ID" value="NZ_CP015449.1"/>
</dbReference>
<evidence type="ECO:0000313" key="1">
    <source>
        <dbReference type="EMBL" id="AWH93430.1"/>
    </source>
</evidence>
<dbReference type="KEGG" id="dlu:A6035_15960"/>
<reference evidence="1 2" key="1">
    <citation type="submission" date="2016-04" db="EMBL/GenBank/DDBJ databases">
        <title>Complete genome sequence of Dietzia lutea YIM 80766T, a strain isolated from desert soil in Egypt.</title>
        <authorList>
            <person name="Zhao J."/>
            <person name="Hu B."/>
            <person name="Geng S."/>
            <person name="Nie Y."/>
            <person name="Tang Y."/>
        </authorList>
    </citation>
    <scope>NUCLEOTIDE SEQUENCE [LARGE SCALE GENOMIC DNA]</scope>
    <source>
        <strain evidence="1 2">YIM 80766</strain>
    </source>
</reference>
<dbReference type="InterPro" id="IPR006311">
    <property type="entry name" value="TAT_signal"/>
</dbReference>
<proteinExistence type="predicted"/>
<dbReference type="Proteomes" id="UP000244928">
    <property type="component" value="Chromosome"/>
</dbReference>